<name>A0ABR2UN11_9PEZI</name>
<dbReference type="EMBL" id="JARVKF010000409">
    <property type="protein sequence ID" value="KAK9416033.1"/>
    <property type="molecule type" value="Genomic_DNA"/>
</dbReference>
<evidence type="ECO:0000313" key="3">
    <source>
        <dbReference type="Proteomes" id="UP001408356"/>
    </source>
</evidence>
<comment type="caution">
    <text evidence="2">The sequence shown here is derived from an EMBL/GenBank/DDBJ whole genome shotgun (WGS) entry which is preliminary data.</text>
</comment>
<proteinExistence type="predicted"/>
<accession>A0ABR2UN11</accession>
<dbReference type="Proteomes" id="UP001408356">
    <property type="component" value="Unassembled WGS sequence"/>
</dbReference>
<feature type="signal peptide" evidence="1">
    <location>
        <begin position="1"/>
        <end position="21"/>
    </location>
</feature>
<reference evidence="2 3" key="1">
    <citation type="journal article" date="2024" name="J. Plant Pathol.">
        <title>Sequence and assembly of the genome of Seiridium unicorne, isolate CBS 538.82, causal agent of cypress canker disease.</title>
        <authorList>
            <person name="Scali E."/>
            <person name="Rocca G.D."/>
            <person name="Danti R."/>
            <person name="Garbelotto M."/>
            <person name="Barberini S."/>
            <person name="Baroncelli R."/>
            <person name="Emiliani G."/>
        </authorList>
    </citation>
    <scope>NUCLEOTIDE SEQUENCE [LARGE SCALE GENOMIC DNA]</scope>
    <source>
        <strain evidence="2 3">BM-138-508</strain>
    </source>
</reference>
<feature type="chain" id="PRO_5047089818" evidence="1">
    <location>
        <begin position="22"/>
        <end position="147"/>
    </location>
</feature>
<keyword evidence="1" id="KW-0732">Signal</keyword>
<sequence length="147" mass="15803">MRLVAAMLSLAAVTSPRLAAGSELVGRQATGENFIEICPNPEYQGLNETVTCMNITNPTVPRGYGGRTCISLTYTPLRVGSPQGISSVRMFGVMNCTLYKTEDCLPDTRENGFVIPPGGARSLPLPESPNDPYAFDDKTVAFNCKPL</sequence>
<evidence type="ECO:0000313" key="2">
    <source>
        <dbReference type="EMBL" id="KAK9416033.1"/>
    </source>
</evidence>
<gene>
    <name evidence="2" type="ORF">SUNI508_09806</name>
</gene>
<protein>
    <submittedName>
        <fullName evidence="2">Uncharacterized protein</fullName>
    </submittedName>
</protein>
<keyword evidence="3" id="KW-1185">Reference proteome</keyword>
<evidence type="ECO:0000256" key="1">
    <source>
        <dbReference type="SAM" id="SignalP"/>
    </source>
</evidence>
<organism evidence="2 3">
    <name type="scientific">Seiridium unicorne</name>
    <dbReference type="NCBI Taxonomy" id="138068"/>
    <lineage>
        <taxon>Eukaryota</taxon>
        <taxon>Fungi</taxon>
        <taxon>Dikarya</taxon>
        <taxon>Ascomycota</taxon>
        <taxon>Pezizomycotina</taxon>
        <taxon>Sordariomycetes</taxon>
        <taxon>Xylariomycetidae</taxon>
        <taxon>Amphisphaeriales</taxon>
        <taxon>Sporocadaceae</taxon>
        <taxon>Seiridium</taxon>
    </lineage>
</organism>